<feature type="compositionally biased region" description="Polar residues" evidence="1">
    <location>
        <begin position="61"/>
        <end position="72"/>
    </location>
</feature>
<dbReference type="EMBL" id="JAULJE010000023">
    <property type="protein sequence ID" value="KAK1328336.1"/>
    <property type="molecule type" value="Genomic_DNA"/>
</dbReference>
<comment type="caution">
    <text evidence="4">The sequence shown here is derived from an EMBL/GenBank/DDBJ whole genome shotgun (WGS) entry which is preliminary data.</text>
</comment>
<dbReference type="InterPro" id="IPR050150">
    <property type="entry name" value="IgV_Light_Chain"/>
</dbReference>
<proteinExistence type="predicted"/>
<dbReference type="Proteomes" id="UP001177744">
    <property type="component" value="Unassembled WGS sequence"/>
</dbReference>
<dbReference type="InterPro" id="IPR013783">
    <property type="entry name" value="Ig-like_fold"/>
</dbReference>
<feature type="compositionally biased region" description="Low complexity" evidence="1">
    <location>
        <begin position="73"/>
        <end position="82"/>
    </location>
</feature>
<feature type="compositionally biased region" description="Polar residues" evidence="1">
    <location>
        <begin position="41"/>
        <end position="51"/>
    </location>
</feature>
<keyword evidence="2" id="KW-0732">Signal</keyword>
<dbReference type="PANTHER" id="PTHR23267">
    <property type="entry name" value="IMMUNOGLOBULIN LIGHT CHAIN"/>
    <property type="match status" value="1"/>
</dbReference>
<evidence type="ECO:0000256" key="1">
    <source>
        <dbReference type="SAM" id="MobiDB-lite"/>
    </source>
</evidence>
<evidence type="ECO:0000256" key="2">
    <source>
        <dbReference type="SAM" id="SignalP"/>
    </source>
</evidence>
<dbReference type="InterPro" id="IPR003599">
    <property type="entry name" value="Ig_sub"/>
</dbReference>
<gene>
    <name evidence="4" type="ORF">QTO34_011909</name>
</gene>
<organism evidence="4 5">
    <name type="scientific">Cnephaeus nilssonii</name>
    <name type="common">Northern bat</name>
    <name type="synonym">Eptesicus nilssonii</name>
    <dbReference type="NCBI Taxonomy" id="3371016"/>
    <lineage>
        <taxon>Eukaryota</taxon>
        <taxon>Metazoa</taxon>
        <taxon>Chordata</taxon>
        <taxon>Craniata</taxon>
        <taxon>Vertebrata</taxon>
        <taxon>Euteleostomi</taxon>
        <taxon>Mammalia</taxon>
        <taxon>Eutheria</taxon>
        <taxon>Laurasiatheria</taxon>
        <taxon>Chiroptera</taxon>
        <taxon>Yangochiroptera</taxon>
        <taxon>Vespertilionidae</taxon>
        <taxon>Cnephaeus</taxon>
    </lineage>
</organism>
<feature type="domain" description="Ig-like" evidence="3">
    <location>
        <begin position="25"/>
        <end position="111"/>
    </location>
</feature>
<reference evidence="4" key="1">
    <citation type="submission" date="2023-06" db="EMBL/GenBank/DDBJ databases">
        <title>Reference genome for the Northern bat (Eptesicus nilssonii), a most northern bat species.</title>
        <authorList>
            <person name="Laine V.N."/>
            <person name="Pulliainen A.T."/>
            <person name="Lilley T.M."/>
        </authorList>
    </citation>
    <scope>NUCLEOTIDE SEQUENCE</scope>
    <source>
        <strain evidence="4">BLF_Eptnil</strain>
        <tissue evidence="4">Kidney</tissue>
    </source>
</reference>
<sequence>MTSTMAWAPLLLTLLAHCTGSWAQPVLTQPSSVSGAPGQRVTISCTGSSSNIGGGGDPMCTGTNSSQERPPNSLSISGSSGSLTITGLQAEDEADYYCQSYDSSLDARTVAQACGEVRQKPAVCAVTWGSPHSLGPTPAGEQAPVCP</sequence>
<evidence type="ECO:0000259" key="3">
    <source>
        <dbReference type="PROSITE" id="PS50835"/>
    </source>
</evidence>
<name>A0AA40LCL6_CNENI</name>
<feature type="region of interest" description="Disordered" evidence="1">
    <location>
        <begin position="29"/>
        <end position="82"/>
    </location>
</feature>
<feature type="chain" id="PRO_5041273991" description="Ig-like domain-containing protein" evidence="2">
    <location>
        <begin position="24"/>
        <end position="147"/>
    </location>
</feature>
<evidence type="ECO:0000313" key="4">
    <source>
        <dbReference type="EMBL" id="KAK1328336.1"/>
    </source>
</evidence>
<dbReference type="Gene3D" id="2.60.40.10">
    <property type="entry name" value="Immunoglobulins"/>
    <property type="match status" value="1"/>
</dbReference>
<evidence type="ECO:0000313" key="5">
    <source>
        <dbReference type="Proteomes" id="UP001177744"/>
    </source>
</evidence>
<dbReference type="InterPro" id="IPR007110">
    <property type="entry name" value="Ig-like_dom"/>
</dbReference>
<accession>A0AA40LCL6</accession>
<protein>
    <recommendedName>
        <fullName evidence="3">Ig-like domain-containing protein</fullName>
    </recommendedName>
</protein>
<keyword evidence="5" id="KW-1185">Reference proteome</keyword>
<dbReference type="SUPFAM" id="SSF48726">
    <property type="entry name" value="Immunoglobulin"/>
    <property type="match status" value="1"/>
</dbReference>
<dbReference type="AlphaFoldDB" id="A0AA40LCL6"/>
<dbReference type="SMART" id="SM00409">
    <property type="entry name" value="IG"/>
    <property type="match status" value="1"/>
</dbReference>
<dbReference type="InterPro" id="IPR036179">
    <property type="entry name" value="Ig-like_dom_sf"/>
</dbReference>
<dbReference type="PROSITE" id="PS50835">
    <property type="entry name" value="IG_LIKE"/>
    <property type="match status" value="1"/>
</dbReference>
<feature type="signal peptide" evidence="2">
    <location>
        <begin position="1"/>
        <end position="23"/>
    </location>
</feature>